<dbReference type="PIRSF" id="PIRSF007663">
    <property type="entry name" value="UCP007663"/>
    <property type="match status" value="1"/>
</dbReference>
<dbReference type="InterPro" id="IPR008928">
    <property type="entry name" value="6-hairpin_glycosidase_sf"/>
</dbReference>
<dbReference type="Gene3D" id="1.50.10.10">
    <property type="match status" value="1"/>
</dbReference>
<sequence length="789" mass="84186">MGEHLKLWYDAPADPDPAAWESGALPVGGGALGAIQLGGVAVDRLAIDEKTLWTGGPHSREGYDHGIPGEDEAGGYAAALAELRRRIAEDGEADPEQAVALAGRPRTGYGSHQVLGHLVPAFPGHTAEPGSYRRELDLESAVARVRYVSGGVRYVRELFASHPDGVLALRVSADRAGALAMELDLPTPDNRTRAAEASGTGASGTAASGTGSMAVSGALHDNGMRYAAALRVAVEGRDGDARLTARPDGGLSIAGADAVTVLLAAATDFAGGPEDPEVAAARTVQAAAERSWVELLERHTSDHRALFDRVGLDIGQHADAEGYGEGYGDSTDGEAPDLPTDRLLAAYGTPGSTPAADRRLEALFFQYGRYLLIASSRAGSLPAHLQGVWNDTTAPPWGADYHTNINLQMCYWLAETANLRETVPPLVDFVDALREPGRLAARRMLGAERGWVVHNETNPFGFTGVHDWATSFWFPEGAAWCALHLMERWRFGGDGDAADLAFLRERAWPVLREAAEFWLEALVADPRDGTLVANPSYSPEHGVFTAGAAMAQQIVAELFDSVSEAAAVLGPVGEDAAVVAEVAKARERLDPGLRIGDWGQLREWKEERDDPEDHHRHVSQLFALHPGRAVTPASTPELADAARATLRARGDGGTGWSKAWKINFWARLEDGDHAHLMLRQLLRESVLPNLWDTHPPFQLDGNLGATAGIAEMLLASHEGELVLLPALPSAWARAGSVRGLRARGGLEVDLAWRDGVPTRVVLRASRGGRVAVRGVTTLDVTAGESYTVL</sequence>
<reference evidence="5 6" key="1">
    <citation type="submission" date="2016-10" db="EMBL/GenBank/DDBJ databases">
        <title>Genome sequence of Streptomyces gilvigriseus MUSC 26.</title>
        <authorList>
            <person name="Lee L.-H."/>
            <person name="Ser H.-L."/>
        </authorList>
    </citation>
    <scope>NUCLEOTIDE SEQUENCE [LARGE SCALE GENOMIC DNA]</scope>
    <source>
        <strain evidence="5 6">MUSC 26</strain>
    </source>
</reference>
<dbReference type="InterPro" id="IPR027414">
    <property type="entry name" value="GH95_N_dom"/>
</dbReference>
<comment type="caution">
    <text evidence="5">The sequence shown here is derived from an EMBL/GenBank/DDBJ whole genome shotgun (WGS) entry which is preliminary data.</text>
</comment>
<dbReference type="Pfam" id="PF22124">
    <property type="entry name" value="Glyco_hydro_95_cat"/>
    <property type="match status" value="1"/>
</dbReference>
<dbReference type="PANTHER" id="PTHR31084">
    <property type="entry name" value="ALPHA-L-FUCOSIDASE 2"/>
    <property type="match status" value="1"/>
</dbReference>
<dbReference type="InterPro" id="IPR049053">
    <property type="entry name" value="AFCA-like_C"/>
</dbReference>
<name>A0A1J7BCK2_9ACTN</name>
<feature type="domain" description="Glycosyl hydrolase family 95 N-terminal" evidence="2">
    <location>
        <begin position="7"/>
        <end position="270"/>
    </location>
</feature>
<dbReference type="GO" id="GO:0005975">
    <property type="term" value="P:carbohydrate metabolic process"/>
    <property type="evidence" value="ECO:0007669"/>
    <property type="project" value="InterPro"/>
</dbReference>
<evidence type="ECO:0000313" key="5">
    <source>
        <dbReference type="EMBL" id="OIV36431.1"/>
    </source>
</evidence>
<dbReference type="InterPro" id="IPR054363">
    <property type="entry name" value="GH95_cat"/>
</dbReference>
<evidence type="ECO:0000256" key="1">
    <source>
        <dbReference type="SAM" id="MobiDB-lite"/>
    </source>
</evidence>
<feature type="region of interest" description="Disordered" evidence="1">
    <location>
        <begin position="187"/>
        <end position="209"/>
    </location>
</feature>
<dbReference type="PANTHER" id="PTHR31084:SF0">
    <property type="entry name" value="ALPHA-L-FUCOSIDASE 2"/>
    <property type="match status" value="1"/>
</dbReference>
<feature type="domain" description="Alpha fucosidase A-like C-terminal" evidence="3">
    <location>
        <begin position="716"/>
        <end position="783"/>
    </location>
</feature>
<dbReference type="RefSeq" id="WP_071657611.1">
    <property type="nucleotide sequence ID" value="NZ_MLCF01000094.1"/>
</dbReference>
<evidence type="ECO:0008006" key="7">
    <source>
        <dbReference type="Google" id="ProtNLM"/>
    </source>
</evidence>
<dbReference type="AlphaFoldDB" id="A0A1J7BCK2"/>
<dbReference type="STRING" id="1428644.BIV57_16335"/>
<feature type="region of interest" description="Disordered" evidence="1">
    <location>
        <begin position="321"/>
        <end position="340"/>
    </location>
</feature>
<dbReference type="SUPFAM" id="SSF48208">
    <property type="entry name" value="Six-hairpin glycosidases"/>
    <property type="match status" value="1"/>
</dbReference>
<evidence type="ECO:0000259" key="2">
    <source>
        <dbReference type="Pfam" id="PF14498"/>
    </source>
</evidence>
<evidence type="ECO:0000259" key="3">
    <source>
        <dbReference type="Pfam" id="PF21307"/>
    </source>
</evidence>
<evidence type="ECO:0000259" key="4">
    <source>
        <dbReference type="Pfam" id="PF22124"/>
    </source>
</evidence>
<dbReference type="EMBL" id="MLCF01000094">
    <property type="protein sequence ID" value="OIV36431.1"/>
    <property type="molecule type" value="Genomic_DNA"/>
</dbReference>
<keyword evidence="6" id="KW-1185">Reference proteome</keyword>
<evidence type="ECO:0000313" key="6">
    <source>
        <dbReference type="Proteomes" id="UP000243342"/>
    </source>
</evidence>
<feature type="domain" description="Glycosyl hydrolase family 95 catalytic" evidence="4">
    <location>
        <begin position="292"/>
        <end position="713"/>
    </location>
</feature>
<accession>A0A1J7BCK2</accession>
<dbReference type="Proteomes" id="UP000243342">
    <property type="component" value="Unassembled WGS sequence"/>
</dbReference>
<dbReference type="InterPro" id="IPR012341">
    <property type="entry name" value="6hp_glycosidase-like_sf"/>
</dbReference>
<dbReference type="InterPro" id="IPR016518">
    <property type="entry name" value="Alpha-L-fucosidase"/>
</dbReference>
<dbReference type="OrthoDB" id="9802600at2"/>
<protein>
    <recommendedName>
        <fullName evidence="7">Alpha-L-fucosidase</fullName>
    </recommendedName>
</protein>
<proteinExistence type="predicted"/>
<dbReference type="Pfam" id="PF21307">
    <property type="entry name" value="Glyco_hydro_95_C"/>
    <property type="match status" value="1"/>
</dbReference>
<feature type="compositionally biased region" description="Low complexity" evidence="1">
    <location>
        <begin position="195"/>
        <end position="209"/>
    </location>
</feature>
<dbReference type="GO" id="GO:0004560">
    <property type="term" value="F:alpha-L-fucosidase activity"/>
    <property type="evidence" value="ECO:0007669"/>
    <property type="project" value="InterPro"/>
</dbReference>
<gene>
    <name evidence="5" type="ORF">BIV57_16335</name>
</gene>
<organism evidence="5 6">
    <name type="scientific">Mangrovactinospora gilvigrisea</name>
    <dbReference type="NCBI Taxonomy" id="1428644"/>
    <lineage>
        <taxon>Bacteria</taxon>
        <taxon>Bacillati</taxon>
        <taxon>Actinomycetota</taxon>
        <taxon>Actinomycetes</taxon>
        <taxon>Kitasatosporales</taxon>
        <taxon>Streptomycetaceae</taxon>
        <taxon>Mangrovactinospora</taxon>
    </lineage>
</organism>
<dbReference type="Pfam" id="PF14498">
    <property type="entry name" value="Glyco_hyd_65N_2"/>
    <property type="match status" value="1"/>
</dbReference>
<dbReference type="Gene3D" id="2.70.98.50">
    <property type="entry name" value="putative glycoside hydrolase family protein from bacillus halodurans"/>
    <property type="match status" value="1"/>
</dbReference>